<keyword evidence="2" id="KW-0255">Endonuclease</keyword>
<dbReference type="GO" id="GO:0003676">
    <property type="term" value="F:nucleic acid binding"/>
    <property type="evidence" value="ECO:0007669"/>
    <property type="project" value="InterPro"/>
</dbReference>
<evidence type="ECO:0000259" key="1">
    <source>
        <dbReference type="Pfam" id="PF13358"/>
    </source>
</evidence>
<feature type="domain" description="Tc1-like transposase DDE" evidence="1">
    <location>
        <begin position="247"/>
        <end position="326"/>
    </location>
</feature>
<name>A0A4P6XT15_9ASCO</name>
<dbReference type="NCBIfam" id="NF033545">
    <property type="entry name" value="transpos_IS630"/>
    <property type="match status" value="1"/>
</dbReference>
<gene>
    <name evidence="2" type="primary">MPUL0D00630</name>
    <name evidence="2" type="ORF">METSCH_D00630</name>
</gene>
<dbReference type="PANTHER" id="PTHR46564">
    <property type="entry name" value="TRANSPOSASE"/>
    <property type="match status" value="1"/>
</dbReference>
<dbReference type="GO" id="GO:0004519">
    <property type="term" value="F:endonuclease activity"/>
    <property type="evidence" value="ECO:0007669"/>
    <property type="project" value="UniProtKB-KW"/>
</dbReference>
<keyword evidence="2" id="KW-0378">Hydrolase</keyword>
<dbReference type="InterPro" id="IPR047655">
    <property type="entry name" value="Transpos_IS630-like"/>
</dbReference>
<keyword evidence="2" id="KW-0540">Nuclease</keyword>
<accession>A0A4P6XT15</accession>
<dbReference type="STRING" id="2163413.A0A4P6XT15"/>
<dbReference type="Gene3D" id="3.30.420.10">
    <property type="entry name" value="Ribonuclease H-like superfamily/Ribonuclease H"/>
    <property type="match status" value="1"/>
</dbReference>
<dbReference type="InterPro" id="IPR038717">
    <property type="entry name" value="Tc1-like_DDE_dom"/>
</dbReference>
<proteinExistence type="predicted"/>
<dbReference type="EMBL" id="CP034459">
    <property type="protein sequence ID" value="QBM89004.1"/>
    <property type="molecule type" value="Genomic_DNA"/>
</dbReference>
<dbReference type="InterPro" id="IPR036397">
    <property type="entry name" value="RNaseH_sf"/>
</dbReference>
<reference evidence="3" key="1">
    <citation type="submission" date="2019-03" db="EMBL/GenBank/DDBJ databases">
        <title>Snf2 controls pulcherriminic acid biosynthesis and connects pigmentation and antifungal activity of the yeast Metschnikowia pulcherrima.</title>
        <authorList>
            <person name="Gore-Lloyd D."/>
            <person name="Sumann I."/>
            <person name="Brachmann A.O."/>
            <person name="Schneeberger K."/>
            <person name="Ortiz-Merino R.A."/>
            <person name="Moreno-Beltran M."/>
            <person name="Schlaefli M."/>
            <person name="Kirner P."/>
            <person name="Santos Kron A."/>
            <person name="Wolfe K.H."/>
            <person name="Piel J."/>
            <person name="Ahrens C.H."/>
            <person name="Henk D."/>
            <person name="Freimoser F.M."/>
        </authorList>
    </citation>
    <scope>NUCLEOTIDE SEQUENCE [LARGE SCALE GENOMIC DNA]</scope>
    <source>
        <strain evidence="3">APC 1.2</strain>
    </source>
</reference>
<protein>
    <submittedName>
        <fullName evidence="2">DDE superfamily endonuclease</fullName>
    </submittedName>
</protein>
<dbReference type="AlphaFoldDB" id="A0A4P6XT15"/>
<organism evidence="2 3">
    <name type="scientific">Metschnikowia aff. pulcherrima</name>
    <dbReference type="NCBI Taxonomy" id="2163413"/>
    <lineage>
        <taxon>Eukaryota</taxon>
        <taxon>Fungi</taxon>
        <taxon>Dikarya</taxon>
        <taxon>Ascomycota</taxon>
        <taxon>Saccharomycotina</taxon>
        <taxon>Pichiomycetes</taxon>
        <taxon>Metschnikowiaceae</taxon>
        <taxon>Metschnikowia</taxon>
    </lineage>
</organism>
<evidence type="ECO:0000313" key="3">
    <source>
        <dbReference type="Proteomes" id="UP000292447"/>
    </source>
</evidence>
<keyword evidence="3" id="KW-1185">Reference proteome</keyword>
<evidence type="ECO:0000313" key="2">
    <source>
        <dbReference type="EMBL" id="QBM89004.1"/>
    </source>
</evidence>
<sequence>MLGSLMERRVLRTPVDVAKIENIQVSRKKDFFREYDSRGKSASLVAREFSFPPKIVSSWLKKRDALASQLLRSLGRPRNAFLGTEDKDFIHNAFANDPSMRLGKVLEDFTKAFEGLKICPTTFYKFVTEHCGMSFKLARRDSVERNSFAKIELRYEYVVQIREKAIDYVRDCVFLDEAGFSVNMKRSGGWAPSGATPVVLSPSILAQSTSIVGAISCYGVVHLSLREAVIGRKRQRNDGDLTPKTRGTVTGHFKQFLTDLLDSMDKHSRFRNCYLVMDNAPIHKNASIVRIITLRGYRCLYLPPYSPELNPIEQFRSVVKSKLKKVHLLSKATLPNKIIGAAIAIPPQTFRNQIQYPVNNFEKCLNRIPL</sequence>
<dbReference type="PANTHER" id="PTHR46564:SF1">
    <property type="entry name" value="TRANSPOSASE"/>
    <property type="match status" value="1"/>
</dbReference>
<dbReference type="Proteomes" id="UP000292447">
    <property type="component" value="Chromosome IV"/>
</dbReference>
<dbReference type="Pfam" id="PF13358">
    <property type="entry name" value="DDE_3"/>
    <property type="match status" value="1"/>
</dbReference>